<keyword evidence="3" id="KW-1185">Reference proteome</keyword>
<protein>
    <submittedName>
        <fullName evidence="2">Uncharacterized protein</fullName>
    </submittedName>
</protein>
<organism evidence="2 3">
    <name type="scientific">Pristionchus entomophagus</name>
    <dbReference type="NCBI Taxonomy" id="358040"/>
    <lineage>
        <taxon>Eukaryota</taxon>
        <taxon>Metazoa</taxon>
        <taxon>Ecdysozoa</taxon>
        <taxon>Nematoda</taxon>
        <taxon>Chromadorea</taxon>
        <taxon>Rhabditida</taxon>
        <taxon>Rhabditina</taxon>
        <taxon>Diplogasteromorpha</taxon>
        <taxon>Diplogasteroidea</taxon>
        <taxon>Neodiplogasteridae</taxon>
        <taxon>Pristionchus</taxon>
    </lineage>
</organism>
<keyword evidence="1" id="KW-0812">Transmembrane</keyword>
<reference evidence="2" key="1">
    <citation type="submission" date="2023-10" db="EMBL/GenBank/DDBJ databases">
        <title>Genome assembly of Pristionchus species.</title>
        <authorList>
            <person name="Yoshida K."/>
            <person name="Sommer R.J."/>
        </authorList>
    </citation>
    <scope>NUCLEOTIDE SEQUENCE</scope>
    <source>
        <strain evidence="2">RS0144</strain>
    </source>
</reference>
<proteinExistence type="predicted"/>
<comment type="caution">
    <text evidence="2">The sequence shown here is derived from an EMBL/GenBank/DDBJ whole genome shotgun (WGS) entry which is preliminary data.</text>
</comment>
<evidence type="ECO:0000256" key="1">
    <source>
        <dbReference type="SAM" id="Phobius"/>
    </source>
</evidence>
<feature type="transmembrane region" description="Helical" evidence="1">
    <location>
        <begin position="64"/>
        <end position="81"/>
    </location>
</feature>
<evidence type="ECO:0000313" key="2">
    <source>
        <dbReference type="EMBL" id="GMT03276.1"/>
    </source>
</evidence>
<evidence type="ECO:0000313" key="3">
    <source>
        <dbReference type="Proteomes" id="UP001432027"/>
    </source>
</evidence>
<feature type="transmembrane region" description="Helical" evidence="1">
    <location>
        <begin position="15"/>
        <end position="35"/>
    </location>
</feature>
<keyword evidence="1" id="KW-0472">Membrane</keyword>
<feature type="non-terminal residue" evidence="2">
    <location>
        <position position="1"/>
    </location>
</feature>
<feature type="non-terminal residue" evidence="2">
    <location>
        <position position="146"/>
    </location>
</feature>
<accession>A0AAV5U9Y4</accession>
<dbReference type="EMBL" id="BTSX01000006">
    <property type="protein sequence ID" value="GMT03276.1"/>
    <property type="molecule type" value="Genomic_DNA"/>
</dbReference>
<keyword evidence="1" id="KW-1133">Transmembrane helix</keyword>
<name>A0AAV5U9Y4_9BILA</name>
<gene>
    <name evidence="2" type="ORF">PENTCL1PPCAC_25450</name>
</gene>
<dbReference type="Proteomes" id="UP001432027">
    <property type="component" value="Unassembled WGS sequence"/>
</dbReference>
<feature type="transmembrane region" description="Helical" evidence="1">
    <location>
        <begin position="87"/>
        <end position="111"/>
    </location>
</feature>
<dbReference type="AlphaFoldDB" id="A0AAV5U9Y4"/>
<sequence length="146" mass="17178">SSRFAMSNVWKTHGLFRFTTGFHHALLFYVMYYYYTTEAPTSKQSVSEIYNKDPEQCLHDHSTMFLLTIFLLLAQAMSGYIEKCFSLFALFIVAHIGVAVGLFFQHVLFIYTHRGITFYQWIPLKIREFYQNLTAAKHPKGHLYQK</sequence>